<dbReference type="CDD" id="cd01416">
    <property type="entry name" value="SAICAR_synt_Ade5"/>
    <property type="match status" value="1"/>
</dbReference>
<dbReference type="PANTHER" id="PTHR43599:SF11">
    <property type="entry name" value="BIFUNCTIONAL PHOSPHORIBOSYLAMINOIMIDAZOLE CARBOXYLASE_PHOSPHORIBOSYLAMINOIMIDAZOLE SUCCINOCARBOXAMIDE SYNTHETASE"/>
    <property type="match status" value="1"/>
</dbReference>
<dbReference type="InterPro" id="IPR028923">
    <property type="entry name" value="SAICAR_synt/ADE2_N"/>
</dbReference>
<dbReference type="Proteomes" id="UP000515152">
    <property type="component" value="Chromosome 10"/>
</dbReference>
<dbReference type="Gene3D" id="3.40.50.1970">
    <property type="match status" value="1"/>
</dbReference>
<dbReference type="Gene3D" id="1.10.10.60">
    <property type="entry name" value="Homeodomain-like"/>
    <property type="match status" value="3"/>
</dbReference>
<evidence type="ECO:0000259" key="14">
    <source>
        <dbReference type="SMART" id="SM01001"/>
    </source>
</evidence>
<keyword evidence="8" id="KW-0658">Purine biosynthesis</keyword>
<evidence type="ECO:0000256" key="12">
    <source>
        <dbReference type="ARBA" id="ARBA00023268"/>
    </source>
</evidence>
<dbReference type="GO" id="GO:0005524">
    <property type="term" value="F:ATP binding"/>
    <property type="evidence" value="ECO:0007669"/>
    <property type="project" value="UniProtKB-KW"/>
</dbReference>
<comment type="similarity">
    <text evidence="4">In the N-terminal section; belongs to the SAICAR synthetase family.</text>
</comment>
<dbReference type="GO" id="GO:0016831">
    <property type="term" value="F:carboxy-lyase activity"/>
    <property type="evidence" value="ECO:0007669"/>
    <property type="project" value="UniProtKB-KW"/>
</dbReference>
<protein>
    <submittedName>
        <fullName evidence="16">Multifunctional protein ADE2 isoform X1</fullName>
    </submittedName>
</protein>
<evidence type="ECO:0000256" key="6">
    <source>
        <dbReference type="ARBA" id="ARBA00022598"/>
    </source>
</evidence>
<feature type="region of interest" description="Disordered" evidence="13">
    <location>
        <begin position="269"/>
        <end position="307"/>
    </location>
</feature>
<dbReference type="Pfam" id="PF01259">
    <property type="entry name" value="SAICAR_synt"/>
    <property type="match status" value="1"/>
</dbReference>
<dbReference type="FunFam" id="3.40.50.1970:FF:000006">
    <property type="entry name" value="Probable multifunctional protein ADE2"/>
    <property type="match status" value="1"/>
</dbReference>
<dbReference type="InterPro" id="IPR018236">
    <property type="entry name" value="SAICAR_synthetase_CS"/>
</dbReference>
<feature type="domain" description="PurE" evidence="14">
    <location>
        <begin position="941"/>
        <end position="1088"/>
    </location>
</feature>
<gene>
    <name evidence="16" type="primary">paics</name>
</gene>
<evidence type="ECO:0000256" key="2">
    <source>
        <dbReference type="ARBA" id="ARBA00004747"/>
    </source>
</evidence>
<keyword evidence="15" id="KW-1185">Reference proteome</keyword>
<dbReference type="SUPFAM" id="SSF52255">
    <property type="entry name" value="N5-CAIR mutase (phosphoribosylaminoimidazole carboxylase, PurE)"/>
    <property type="match status" value="1"/>
</dbReference>
<feature type="compositionally biased region" description="Basic and acidic residues" evidence="13">
    <location>
        <begin position="576"/>
        <end position="600"/>
    </location>
</feature>
<evidence type="ECO:0000313" key="15">
    <source>
        <dbReference type="Proteomes" id="UP000515152"/>
    </source>
</evidence>
<dbReference type="RefSeq" id="XP_031430257.1">
    <property type="nucleotide sequence ID" value="XM_031574397.2"/>
</dbReference>
<comment type="pathway">
    <text evidence="1">Purine metabolism; IMP biosynthesis via de novo pathway; 5-amino-1-(5-phospho-D-ribosyl)imidazole-4-carboxamide from 5-amino-1-(5-phospho-D-ribosyl)imidazole-4-carboxylate: step 1/2.</text>
</comment>
<comment type="subunit">
    <text evidence="5">Homooctamer.</text>
</comment>
<dbReference type="GO" id="GO:0006189">
    <property type="term" value="P:'de novo' IMP biosynthetic process"/>
    <property type="evidence" value="ECO:0007669"/>
    <property type="project" value="UniProtKB-UniPathway"/>
</dbReference>
<dbReference type="InterPro" id="IPR033626">
    <property type="entry name" value="PurE_classII"/>
</dbReference>
<dbReference type="Gene3D" id="3.30.200.20">
    <property type="entry name" value="Phosphorylase Kinase, domain 1"/>
    <property type="match status" value="1"/>
</dbReference>
<dbReference type="GO" id="GO:0005829">
    <property type="term" value="C:cytosol"/>
    <property type="evidence" value="ECO:0007669"/>
    <property type="project" value="TreeGrafter"/>
</dbReference>
<dbReference type="InterPro" id="IPR044822">
    <property type="entry name" value="Myb_DNA-bind_4"/>
</dbReference>
<name>A0A6P8G410_CLUHA</name>
<dbReference type="Pfam" id="PF00731">
    <property type="entry name" value="AIRC"/>
    <property type="match status" value="1"/>
</dbReference>
<organism evidence="15 16">
    <name type="scientific">Clupea harengus</name>
    <name type="common">Atlantic herring</name>
    <dbReference type="NCBI Taxonomy" id="7950"/>
    <lineage>
        <taxon>Eukaryota</taxon>
        <taxon>Metazoa</taxon>
        <taxon>Chordata</taxon>
        <taxon>Craniata</taxon>
        <taxon>Vertebrata</taxon>
        <taxon>Euteleostomi</taxon>
        <taxon>Actinopterygii</taxon>
        <taxon>Neopterygii</taxon>
        <taxon>Teleostei</taxon>
        <taxon>Clupei</taxon>
        <taxon>Clupeiformes</taxon>
        <taxon>Clupeoidei</taxon>
        <taxon>Clupeidae</taxon>
        <taxon>Clupea</taxon>
    </lineage>
</organism>
<feature type="compositionally biased region" description="Basic and acidic residues" evidence="13">
    <location>
        <begin position="1"/>
        <end position="22"/>
    </location>
</feature>
<dbReference type="Pfam" id="PF13837">
    <property type="entry name" value="Myb_DNA-bind_4"/>
    <property type="match status" value="3"/>
</dbReference>
<dbReference type="PROSITE" id="PS01057">
    <property type="entry name" value="SAICAR_SYNTHETASE_1"/>
    <property type="match status" value="1"/>
</dbReference>
<dbReference type="UniPathway" id="UPA00074">
    <property type="reaction ID" value="UER00130"/>
</dbReference>
<proteinExistence type="inferred from homology"/>
<evidence type="ECO:0000256" key="4">
    <source>
        <dbReference type="ARBA" id="ARBA00011020"/>
    </source>
</evidence>
<evidence type="ECO:0000313" key="16">
    <source>
        <dbReference type="RefSeq" id="XP_031430257.1"/>
    </source>
</evidence>
<dbReference type="AlphaFoldDB" id="A0A6P8G410"/>
<dbReference type="PROSITE" id="PS01058">
    <property type="entry name" value="SAICAR_SYNTHETASE_2"/>
    <property type="match status" value="1"/>
</dbReference>
<reference evidence="16" key="1">
    <citation type="submission" date="2025-08" db="UniProtKB">
        <authorList>
            <consortium name="RefSeq"/>
        </authorList>
    </citation>
    <scope>IDENTIFICATION</scope>
</reference>
<accession>A0A6P8G410</accession>
<keyword evidence="6" id="KW-0436">Ligase</keyword>
<dbReference type="GO" id="GO:0004639">
    <property type="term" value="F:phosphoribosylaminoimidazolesuccinocarboxamide synthase activity"/>
    <property type="evidence" value="ECO:0007669"/>
    <property type="project" value="InterPro"/>
</dbReference>
<evidence type="ECO:0000256" key="7">
    <source>
        <dbReference type="ARBA" id="ARBA00022741"/>
    </source>
</evidence>
<dbReference type="GeneID" id="105895181"/>
<feature type="region of interest" description="Disordered" evidence="13">
    <location>
        <begin position="321"/>
        <end position="351"/>
    </location>
</feature>
<evidence type="ECO:0000256" key="3">
    <source>
        <dbReference type="ARBA" id="ARBA00010478"/>
    </source>
</evidence>
<sequence length="1100" mass="122873">MEAEAEEQKRAGAEDMEKEKRRGGGTGPWREEEVKALLSVWPDRGARAGAEAEGHSHSNSRADWERMSSRLRELGVQRSWVECQAQCRSLGVQTRRAQHTAPAAAPAPAAAAFSSATMGDQRLARGPYHMGEENGLANQRGPSTVVTLQEDGKGLVQVSAPYVTYTGSEGGRHWSDDEVRALLFIWADRHVQQQLQRTLRNKAIFQEMARRLQRQYGVVRDWKQCRTKYKNLKYEYKITKSAQAAGVATASQARAMRFFGEVEAILQGRELDAAEEEDRDEEEDEEERLGGVAERNMTSQIRAPDGDQVIKIDDDEIPEEMGQVSMNSSPSTPSKVSGRGQSSLRSPQHSLICPSPSGILTSPLSMAGSDQFNVITVHDSGRNWSEEEVDKLIGIWSEDGIRRQLENSTRNKNIFVQISRRLLQQGVERDWKQCRTKYKNLKYLYRSLQRGKADIGDPRRIMKYYDQLDTILSRSANSSDMGYMEPFESGAALRSSRLYPAAGFDEQDPASPDPNSSRDFAVVGFEPHMMVENILRGSESISAVGLEQREEADAIIRMLPKAYLDTPLTEDRLALHNEHPTYKSMRDVTESTSTRTDHVPPSRTRKRKATDEDYVTLKRLQRDLDDGNGSTEWSGNVDFQCKEEQDQYIPIIEISSVCSMATPSPAQEHRYTSDMASSTSELKLGKKLNEGKTKQIFELSDEPGHVLVQSMDQITAGNAVRKDQMEGKAAIANRTTSCVFKLLHGAGIKTAFLRQHSETAFVATHCEMIPIEWVCRRVATGSFLKRNPGVKEGYRFSPLKMEMFFKDDANNDPQWSEEQLLTADFKLAGLAIGRCEVDIMNRSTVAIFEILEKAWATQNCTLVDMKIEFGVNVTTKEIVLADVIDNDSWRLWPAGDRSQQKDKQVYRDLKEVTPEAMQMVKRNFEWVAERVQLLLEPEASGRVVVLMGSTSDIAHCEKIRKACGSYGIPCILRVTSAHKGPDETLRIKAEYEGDGVPTVFVAVAGRSNGLGPVMSGNTAYPVINCPPITPDWGAQDVWSSLRMPSGLGCSTILSPDAAAQFAAQIFGLTNHLVWSKLRASMLNTWTALKQADKKLQACSL</sequence>
<dbReference type="SMART" id="SM01001">
    <property type="entry name" value="AIRC"/>
    <property type="match status" value="1"/>
</dbReference>
<evidence type="ECO:0000256" key="10">
    <source>
        <dbReference type="ARBA" id="ARBA00022840"/>
    </source>
</evidence>
<evidence type="ECO:0000256" key="9">
    <source>
        <dbReference type="ARBA" id="ARBA00022793"/>
    </source>
</evidence>
<keyword evidence="12" id="KW-0511">Multifunctional enzyme</keyword>
<keyword evidence="9" id="KW-0210">Decarboxylase</keyword>
<dbReference type="InterPro" id="IPR050089">
    <property type="entry name" value="SAICAR_synthetase"/>
</dbReference>
<keyword evidence="10" id="KW-0067">ATP-binding</keyword>
<feature type="region of interest" description="Disordered" evidence="13">
    <location>
        <begin position="1"/>
        <end position="32"/>
    </location>
</feature>
<keyword evidence="7" id="KW-0547">Nucleotide-binding</keyword>
<dbReference type="CTD" id="10606"/>
<feature type="compositionally biased region" description="Acidic residues" evidence="13">
    <location>
        <begin position="273"/>
        <end position="287"/>
    </location>
</feature>
<comment type="similarity">
    <text evidence="3">In the C-terminal section; belongs to the AIR carboxylase family. Class II subfamily.</text>
</comment>
<dbReference type="OrthoDB" id="9991235at2759"/>
<dbReference type="HAMAP" id="MF_02045">
    <property type="entry name" value="PurE_classII"/>
    <property type="match status" value="1"/>
</dbReference>
<evidence type="ECO:0000256" key="8">
    <source>
        <dbReference type="ARBA" id="ARBA00022755"/>
    </source>
</evidence>
<dbReference type="Gene3D" id="3.30.470.20">
    <property type="entry name" value="ATP-grasp fold, B domain"/>
    <property type="match status" value="1"/>
</dbReference>
<dbReference type="SUPFAM" id="SSF56104">
    <property type="entry name" value="SAICAR synthase-like"/>
    <property type="match status" value="1"/>
</dbReference>
<evidence type="ECO:0000256" key="11">
    <source>
        <dbReference type="ARBA" id="ARBA00023239"/>
    </source>
</evidence>
<keyword evidence="11" id="KW-0456">Lyase</keyword>
<feature type="region of interest" description="Disordered" evidence="13">
    <location>
        <begin position="576"/>
        <end position="611"/>
    </location>
</feature>
<dbReference type="FunFam" id="3.30.470.20:FF:000020">
    <property type="entry name" value="Probable multifunctional protein ADE2"/>
    <property type="match status" value="1"/>
</dbReference>
<evidence type="ECO:0000256" key="13">
    <source>
        <dbReference type="SAM" id="MobiDB-lite"/>
    </source>
</evidence>
<evidence type="ECO:0000256" key="1">
    <source>
        <dbReference type="ARBA" id="ARBA00004672"/>
    </source>
</evidence>
<feature type="compositionally biased region" description="Polar residues" evidence="13">
    <location>
        <begin position="324"/>
        <end position="349"/>
    </location>
</feature>
<dbReference type="HAMAP" id="MF_00137">
    <property type="entry name" value="SAICAR_synth"/>
    <property type="match status" value="1"/>
</dbReference>
<dbReference type="FunFam" id="1.10.10.60:FF:000032">
    <property type="entry name" value="Zinc finger and SCAN domain-containing 20"/>
    <property type="match status" value="2"/>
</dbReference>
<dbReference type="FunFam" id="3.30.200.20:FF:000183">
    <property type="entry name" value="Probable multifunctional protein ADE2"/>
    <property type="match status" value="1"/>
</dbReference>
<dbReference type="PANTHER" id="PTHR43599">
    <property type="entry name" value="MULTIFUNCTIONAL PROTEIN ADE2"/>
    <property type="match status" value="1"/>
</dbReference>
<dbReference type="InterPro" id="IPR000031">
    <property type="entry name" value="PurE_dom"/>
</dbReference>
<comment type="pathway">
    <text evidence="2">Purine metabolism; IMP biosynthesis via de novo pathway; 5-amino-1-(5-phospho-D-ribosyl)imidazole-4-carboxylate from 5-amino-1-(5-phospho-D-ribosyl)imidazole (carboxylase route): step 1/1.</text>
</comment>
<evidence type="ECO:0000256" key="5">
    <source>
        <dbReference type="ARBA" id="ARBA00011823"/>
    </source>
</evidence>